<protein>
    <submittedName>
        <fullName evidence="2">Uncharacterized protein</fullName>
    </submittedName>
</protein>
<organism evidence="2 3">
    <name type="scientific">Caligus rogercresseyi</name>
    <name type="common">Sea louse</name>
    <dbReference type="NCBI Taxonomy" id="217165"/>
    <lineage>
        <taxon>Eukaryota</taxon>
        <taxon>Metazoa</taxon>
        <taxon>Ecdysozoa</taxon>
        <taxon>Arthropoda</taxon>
        <taxon>Crustacea</taxon>
        <taxon>Multicrustacea</taxon>
        <taxon>Hexanauplia</taxon>
        <taxon>Copepoda</taxon>
        <taxon>Siphonostomatoida</taxon>
        <taxon>Caligidae</taxon>
        <taxon>Caligus</taxon>
    </lineage>
</organism>
<evidence type="ECO:0000313" key="3">
    <source>
        <dbReference type="Proteomes" id="UP000595437"/>
    </source>
</evidence>
<reference evidence="3" key="1">
    <citation type="submission" date="2021-01" db="EMBL/GenBank/DDBJ databases">
        <title>Caligus Genome Assembly.</title>
        <authorList>
            <person name="Gallardo-Escarate C."/>
        </authorList>
    </citation>
    <scope>NUCLEOTIDE SEQUENCE [LARGE SCALE GENOMIC DNA]</scope>
</reference>
<feature type="compositionally biased region" description="Low complexity" evidence="1">
    <location>
        <begin position="12"/>
        <end position="27"/>
    </location>
</feature>
<dbReference type="AlphaFoldDB" id="A0A7T8GPN2"/>
<dbReference type="EMBL" id="CP045907">
    <property type="protein sequence ID" value="QQP35373.1"/>
    <property type="molecule type" value="Genomic_DNA"/>
</dbReference>
<sequence length="111" mass="12591">NFVNSMVRPESQKVIKSSPSSSLNSSKRIQDTHPGLNVFSKEPFQYFSSKDLDLERDFGYKGRAAYEGALGPFDELKKDHLEFALLLCPESKSLLISNESDFKAIADYLFY</sequence>
<evidence type="ECO:0000313" key="2">
    <source>
        <dbReference type="EMBL" id="QQP35373.1"/>
    </source>
</evidence>
<dbReference type="Proteomes" id="UP000595437">
    <property type="component" value="Chromosome 18"/>
</dbReference>
<keyword evidence="3" id="KW-1185">Reference proteome</keyword>
<accession>A0A7T8GPN2</accession>
<feature type="non-terminal residue" evidence="2">
    <location>
        <position position="111"/>
    </location>
</feature>
<proteinExistence type="predicted"/>
<feature type="non-terminal residue" evidence="2">
    <location>
        <position position="1"/>
    </location>
</feature>
<feature type="region of interest" description="Disordered" evidence="1">
    <location>
        <begin position="1"/>
        <end position="29"/>
    </location>
</feature>
<gene>
    <name evidence="2" type="ORF">FKW44_023577</name>
</gene>
<evidence type="ECO:0000256" key="1">
    <source>
        <dbReference type="SAM" id="MobiDB-lite"/>
    </source>
</evidence>
<name>A0A7T8GPN2_CALRO</name>